<name>A0A7X6PN62_9CORY</name>
<feature type="compositionally biased region" description="Low complexity" evidence="1">
    <location>
        <begin position="44"/>
        <end position="54"/>
    </location>
</feature>
<accession>A0A7X6PN62</accession>
<dbReference type="Proteomes" id="UP000557899">
    <property type="component" value="Unassembled WGS sequence"/>
</dbReference>
<evidence type="ECO:0000256" key="1">
    <source>
        <dbReference type="SAM" id="MobiDB-lite"/>
    </source>
</evidence>
<comment type="caution">
    <text evidence="2">The sequence shown here is derived from an EMBL/GenBank/DDBJ whole genome shotgun (WGS) entry which is preliminary data.</text>
</comment>
<proteinExistence type="predicted"/>
<evidence type="ECO:0000313" key="2">
    <source>
        <dbReference type="EMBL" id="NLA56018.1"/>
    </source>
</evidence>
<reference evidence="2 3" key="1">
    <citation type="journal article" date="2020" name="Biotechnol. Biofuels">
        <title>New insights from the biogas microbiome by comprehensive genome-resolved metagenomics of nearly 1600 species originating from multiple anaerobic digesters.</title>
        <authorList>
            <person name="Campanaro S."/>
            <person name="Treu L."/>
            <person name="Rodriguez-R L.M."/>
            <person name="Kovalovszki A."/>
            <person name="Ziels R.M."/>
            <person name="Maus I."/>
            <person name="Zhu X."/>
            <person name="Kougias P.G."/>
            <person name="Basile A."/>
            <person name="Luo G."/>
            <person name="Schluter A."/>
            <person name="Konstantinidis K.T."/>
            <person name="Angelidaki I."/>
        </authorList>
    </citation>
    <scope>NUCLEOTIDE SEQUENCE [LARGE SCALE GENOMIC DNA]</scope>
    <source>
        <strain evidence="2">AS15tlH2ME_198</strain>
    </source>
</reference>
<feature type="compositionally biased region" description="Pro residues" evidence="1">
    <location>
        <begin position="55"/>
        <end position="69"/>
    </location>
</feature>
<dbReference type="AlphaFoldDB" id="A0A7X6PN62"/>
<evidence type="ECO:0000313" key="3">
    <source>
        <dbReference type="Proteomes" id="UP000557899"/>
    </source>
</evidence>
<organism evidence="2 3">
    <name type="scientific">Corynebacterium humireducens</name>
    <dbReference type="NCBI Taxonomy" id="1223514"/>
    <lineage>
        <taxon>Bacteria</taxon>
        <taxon>Bacillati</taxon>
        <taxon>Actinomycetota</taxon>
        <taxon>Actinomycetes</taxon>
        <taxon>Mycobacteriales</taxon>
        <taxon>Corynebacteriaceae</taxon>
        <taxon>Corynebacterium</taxon>
    </lineage>
</organism>
<protein>
    <submittedName>
        <fullName evidence="2">Uncharacterized protein</fullName>
    </submittedName>
</protein>
<dbReference type="EMBL" id="JAAZHI010000141">
    <property type="protein sequence ID" value="NLA56018.1"/>
    <property type="molecule type" value="Genomic_DNA"/>
</dbReference>
<gene>
    <name evidence="2" type="ORF">GX859_06955</name>
</gene>
<feature type="region of interest" description="Disordered" evidence="1">
    <location>
        <begin position="35"/>
        <end position="72"/>
    </location>
</feature>
<sequence length="181" mass="20036">MSALRPRMILAAVAVIGGLAAVQLALLGFERSAPDQFRRPDPVTPTVTPTTYTPTPTPSPSPSSPPRPETLPLKQDGFYWDLMDRTEELIRMYRDNPLHADKDYNQAFLYLLADQMGALRIAGLETGTKEERSEVIGRFTREINQLEDRYSAGAPLGTDVHIRRADGSEFIYDGSTAPGRS</sequence>